<dbReference type="Pfam" id="PF06966">
    <property type="entry name" value="DUF1295"/>
    <property type="match status" value="1"/>
</dbReference>
<sequence length="37" mass="4434">MKTIFNQLQKVWKTSGMYAIVRHPLYLGNFFMWLGLT</sequence>
<proteinExistence type="predicted"/>
<reference evidence="1" key="1">
    <citation type="journal article" date="2020" name="mSystems">
        <title>Genome- and Community-Level Interaction Insights into Carbon Utilization and Element Cycling Functions of Hydrothermarchaeota in Hydrothermal Sediment.</title>
        <authorList>
            <person name="Zhou Z."/>
            <person name="Liu Y."/>
            <person name="Xu W."/>
            <person name="Pan J."/>
            <person name="Luo Z.H."/>
            <person name="Li M."/>
        </authorList>
    </citation>
    <scope>NUCLEOTIDE SEQUENCE [LARGE SCALE GENOMIC DNA]</scope>
    <source>
        <strain evidence="1">SpSt-897</strain>
    </source>
</reference>
<gene>
    <name evidence="1" type="ORF">ENW96_03540</name>
</gene>
<accession>A0A7C3Z7K4</accession>
<dbReference type="Gene3D" id="1.20.120.1630">
    <property type="match status" value="1"/>
</dbReference>
<comment type="caution">
    <text evidence="1">The sequence shown here is derived from an EMBL/GenBank/DDBJ whole genome shotgun (WGS) entry which is preliminary data.</text>
</comment>
<dbReference type="AlphaFoldDB" id="A0A7C3Z7K4"/>
<name>A0A7C3Z7K4_9BACT</name>
<dbReference type="EMBL" id="DTMF01000093">
    <property type="protein sequence ID" value="HGF33450.1"/>
    <property type="molecule type" value="Genomic_DNA"/>
</dbReference>
<organism evidence="1">
    <name type="scientific">Desulfobacca acetoxidans</name>
    <dbReference type="NCBI Taxonomy" id="60893"/>
    <lineage>
        <taxon>Bacteria</taxon>
        <taxon>Pseudomonadati</taxon>
        <taxon>Thermodesulfobacteriota</taxon>
        <taxon>Desulfobaccia</taxon>
        <taxon>Desulfobaccales</taxon>
        <taxon>Desulfobaccaceae</taxon>
        <taxon>Desulfobacca</taxon>
    </lineage>
</organism>
<protein>
    <submittedName>
        <fullName evidence="1">DUF1295 domain-containing protein</fullName>
    </submittedName>
</protein>
<evidence type="ECO:0000313" key="1">
    <source>
        <dbReference type="EMBL" id="HGF33450.1"/>
    </source>
</evidence>
<dbReference type="InterPro" id="IPR010721">
    <property type="entry name" value="UstE-like"/>
</dbReference>